<dbReference type="EMBL" id="CP029822">
    <property type="protein sequence ID" value="AZS49447.1"/>
    <property type="molecule type" value="Genomic_DNA"/>
</dbReference>
<gene>
    <name evidence="1" type="ORF">DM558_01035</name>
</gene>
<dbReference type="SUPFAM" id="SSF48452">
    <property type="entry name" value="TPR-like"/>
    <property type="match status" value="1"/>
</dbReference>
<dbReference type="Proteomes" id="UP000273143">
    <property type="component" value="Chromosome"/>
</dbReference>
<keyword evidence="2" id="KW-1185">Reference proteome</keyword>
<evidence type="ECO:0000313" key="1">
    <source>
        <dbReference type="EMBL" id="AZS49447.1"/>
    </source>
</evidence>
<organism evidence="1 2">
    <name type="scientific">Entomomonas moraniae</name>
    <dbReference type="NCBI Taxonomy" id="2213226"/>
    <lineage>
        <taxon>Bacteria</taxon>
        <taxon>Pseudomonadati</taxon>
        <taxon>Pseudomonadota</taxon>
        <taxon>Gammaproteobacteria</taxon>
        <taxon>Pseudomonadales</taxon>
        <taxon>Pseudomonadaceae</taxon>
        <taxon>Entomomonas</taxon>
    </lineage>
</organism>
<dbReference type="AlphaFoldDB" id="A0A3Q9JH68"/>
<name>A0A3Q9JH68_9GAMM</name>
<sequence length="198" mass="22514">MDYIPVDQYINMNLHVKSVVAVANTVTSVCNSIEEITISFEKAKGYITDKEFKKAISLFDDGIKKIGNQYYSTDIQDDTGMKLILANAEEKKGNLERAAYLKRNVLEARIQIFNTLNQCNKITSQTETIKYIGKAWMENNREVVLQLFLQENNGALGQAILRCKPDDPQYNEVLKHLKGLNQGERKVVLPWLDAKALI</sequence>
<dbReference type="RefSeq" id="WP_127161660.1">
    <property type="nucleotide sequence ID" value="NZ_CP029822.1"/>
</dbReference>
<accession>A0A3Q9JH68</accession>
<proteinExistence type="predicted"/>
<dbReference type="KEGG" id="emo:DM558_01035"/>
<protein>
    <submittedName>
        <fullName evidence="1">Uncharacterized protein</fullName>
    </submittedName>
</protein>
<dbReference type="InterPro" id="IPR011990">
    <property type="entry name" value="TPR-like_helical_dom_sf"/>
</dbReference>
<reference evidence="2" key="1">
    <citation type="submission" date="2018-06" db="EMBL/GenBank/DDBJ databases">
        <title>Complete genome of Pseudomonas insecticola strain QZS01.</title>
        <authorList>
            <person name="Wang J."/>
            <person name="Su Q."/>
        </authorList>
    </citation>
    <scope>NUCLEOTIDE SEQUENCE [LARGE SCALE GENOMIC DNA]</scope>
    <source>
        <strain evidence="2">QZS01</strain>
    </source>
</reference>
<evidence type="ECO:0000313" key="2">
    <source>
        <dbReference type="Proteomes" id="UP000273143"/>
    </source>
</evidence>